<evidence type="ECO:0000256" key="2">
    <source>
        <dbReference type="SAM" id="Phobius"/>
    </source>
</evidence>
<dbReference type="RefSeq" id="WP_344747540.1">
    <property type="nucleotide sequence ID" value="NZ_BAAAWW010000132.1"/>
</dbReference>
<evidence type="ECO:0000313" key="4">
    <source>
        <dbReference type="Proteomes" id="UP001589610"/>
    </source>
</evidence>
<evidence type="ECO:0000256" key="1">
    <source>
        <dbReference type="SAM" id="MobiDB-lite"/>
    </source>
</evidence>
<keyword evidence="2" id="KW-1133">Transmembrane helix</keyword>
<proteinExistence type="predicted"/>
<feature type="compositionally biased region" description="Low complexity" evidence="1">
    <location>
        <begin position="70"/>
        <end position="90"/>
    </location>
</feature>
<comment type="caution">
    <text evidence="3">The sequence shown here is derived from an EMBL/GenBank/DDBJ whole genome shotgun (WGS) entry which is preliminary data.</text>
</comment>
<feature type="transmembrane region" description="Helical" evidence="2">
    <location>
        <begin position="215"/>
        <end position="232"/>
    </location>
</feature>
<dbReference type="InterPro" id="IPR022062">
    <property type="entry name" value="DUF3618"/>
</dbReference>
<dbReference type="Pfam" id="PF12277">
    <property type="entry name" value="DUF3618"/>
    <property type="match status" value="1"/>
</dbReference>
<keyword evidence="2" id="KW-0812">Transmembrane</keyword>
<name>A0ABV5TKT0_9ACTN</name>
<feature type="compositionally biased region" description="Basic and acidic residues" evidence="1">
    <location>
        <begin position="48"/>
        <end position="63"/>
    </location>
</feature>
<feature type="region of interest" description="Disordered" evidence="1">
    <location>
        <begin position="1"/>
        <end position="110"/>
    </location>
</feature>
<gene>
    <name evidence="3" type="ORF">ACFFRH_24895</name>
</gene>
<accession>A0ABV5TKT0</accession>
<organism evidence="3 4">
    <name type="scientific">Streptosporangium vulgare</name>
    <dbReference type="NCBI Taxonomy" id="46190"/>
    <lineage>
        <taxon>Bacteria</taxon>
        <taxon>Bacillati</taxon>
        <taxon>Actinomycetota</taxon>
        <taxon>Actinomycetes</taxon>
        <taxon>Streptosporangiales</taxon>
        <taxon>Streptosporangiaceae</taxon>
        <taxon>Streptosporangium</taxon>
    </lineage>
</organism>
<sequence>MTETDPGGAERPRAVAGTTGSRRKGVDEPVTPDESGSLNIPPNQPDGTPREDLGVAESERDGTPRLPGDAALAAVPDTTAATTPYANTGATVGGVTGDGKTVGDDGKDTETVRRDIEDARRELGDTVEALVHKTDVKGRLQETAAQVGDDLRKVGAATATTATEMVERVKVAAPEMVGRVKEAAPEVVGRVKEATPVEIKDAAGRVTTEAGKRPVATIAVVAAIALVVLRVLRRGKKK</sequence>
<protein>
    <submittedName>
        <fullName evidence="3">DUF3618 domain-containing protein</fullName>
    </submittedName>
</protein>
<reference evidence="3 4" key="1">
    <citation type="submission" date="2024-09" db="EMBL/GenBank/DDBJ databases">
        <authorList>
            <person name="Sun Q."/>
            <person name="Mori K."/>
        </authorList>
    </citation>
    <scope>NUCLEOTIDE SEQUENCE [LARGE SCALE GENOMIC DNA]</scope>
    <source>
        <strain evidence="3 4">JCM 3028</strain>
    </source>
</reference>
<evidence type="ECO:0000313" key="3">
    <source>
        <dbReference type="EMBL" id="MFB9678730.1"/>
    </source>
</evidence>
<dbReference type="Proteomes" id="UP001589610">
    <property type="component" value="Unassembled WGS sequence"/>
</dbReference>
<dbReference type="EMBL" id="JBHMBS010000012">
    <property type="protein sequence ID" value="MFB9678730.1"/>
    <property type="molecule type" value="Genomic_DNA"/>
</dbReference>
<keyword evidence="2" id="KW-0472">Membrane</keyword>
<feature type="compositionally biased region" description="Basic and acidic residues" evidence="1">
    <location>
        <begin position="101"/>
        <end position="110"/>
    </location>
</feature>
<keyword evidence="4" id="KW-1185">Reference proteome</keyword>